<comment type="caution">
    <text evidence="2">The sequence shown here is derived from an EMBL/GenBank/DDBJ whole genome shotgun (WGS) entry which is preliminary data.</text>
</comment>
<evidence type="ECO:0000313" key="3">
    <source>
        <dbReference type="Proteomes" id="UP001324427"/>
    </source>
</evidence>
<dbReference type="EMBL" id="JAVFHQ010000010">
    <property type="protein sequence ID" value="KAK4547590.1"/>
    <property type="molecule type" value="Genomic_DNA"/>
</dbReference>
<dbReference type="InterPro" id="IPR001810">
    <property type="entry name" value="F-box_dom"/>
</dbReference>
<evidence type="ECO:0000313" key="2">
    <source>
        <dbReference type="EMBL" id="KAK4547590.1"/>
    </source>
</evidence>
<dbReference type="AlphaFoldDB" id="A0AAV9JRE1"/>
<keyword evidence="3" id="KW-1185">Reference proteome</keyword>
<sequence>MDDTTLQLPSIPPELLVKIAELLPPVDLNNFRLTNRAYACAGGSVLLHPDKLSRMYIHPSSVHRSIEVCDDETFASKLESVVLLAGAHNTPSHYNRTTPNLDDHPWPHFLTTTPGANESLVDLVRSENTPFDIAYAGLTTGFGKLKNVQTIIYTTETDRAGLNKPSRAEINECILANADHSGKFGLAGQPSLLFAKRMVRWSNVAVMTGLVLHGPSGIGVVVSRKSTDMLTRDLYDHRLVPSIINSRALLHEHRPGATFLMLQEKLRSLSYCLGHGMLHSLAKALLTACPNIQSVTVHLASDGRLLNDNPVDAYAVSQCLWACKELHSLRNFAIINESHTPSPLDIRRDLVGPVTSGYDHTTLRFLLQHGPTLVSLRLENIVLTKPRGDDVQSGMLEGLKVIKTHPLHQPQRSIIASAEDDMLHQLSRLCGNCYRRSLLPIWLC</sequence>
<gene>
    <name evidence="2" type="ORF">LTR36_000547</name>
</gene>
<dbReference type="CDD" id="cd09917">
    <property type="entry name" value="F-box_SF"/>
    <property type="match status" value="1"/>
</dbReference>
<name>A0AAV9JRE1_9PEZI</name>
<reference evidence="2 3" key="1">
    <citation type="submission" date="2021-11" db="EMBL/GenBank/DDBJ databases">
        <title>Black yeast isolated from Biological Soil Crust.</title>
        <authorList>
            <person name="Kurbessoian T."/>
        </authorList>
    </citation>
    <scope>NUCLEOTIDE SEQUENCE [LARGE SCALE GENOMIC DNA]</scope>
    <source>
        <strain evidence="2 3">CCFEE 5522</strain>
    </source>
</reference>
<organism evidence="2 3">
    <name type="scientific">Oleoguttula mirabilis</name>
    <dbReference type="NCBI Taxonomy" id="1507867"/>
    <lineage>
        <taxon>Eukaryota</taxon>
        <taxon>Fungi</taxon>
        <taxon>Dikarya</taxon>
        <taxon>Ascomycota</taxon>
        <taxon>Pezizomycotina</taxon>
        <taxon>Dothideomycetes</taxon>
        <taxon>Dothideomycetidae</taxon>
        <taxon>Mycosphaerellales</taxon>
        <taxon>Teratosphaeriaceae</taxon>
        <taxon>Oleoguttula</taxon>
    </lineage>
</organism>
<dbReference type="Proteomes" id="UP001324427">
    <property type="component" value="Unassembled WGS sequence"/>
</dbReference>
<feature type="domain" description="F-box" evidence="1">
    <location>
        <begin position="5"/>
        <end position="55"/>
    </location>
</feature>
<accession>A0AAV9JRE1</accession>
<proteinExistence type="predicted"/>
<dbReference type="PROSITE" id="PS50181">
    <property type="entry name" value="FBOX"/>
    <property type="match status" value="1"/>
</dbReference>
<evidence type="ECO:0000259" key="1">
    <source>
        <dbReference type="PROSITE" id="PS50181"/>
    </source>
</evidence>
<protein>
    <recommendedName>
        <fullName evidence="1">F-box domain-containing protein</fullName>
    </recommendedName>
</protein>